<reference evidence="2 3" key="3">
    <citation type="journal article" date="2017" name="Mol. Plant Pathol.">
        <title>A gapless genome sequence of the fungus Botrytis cinerea.</title>
        <authorList>
            <person name="Van Kan J.A."/>
            <person name="Stassen J.H."/>
            <person name="Mosbach A."/>
            <person name="Van Der Lee T.A."/>
            <person name="Faino L."/>
            <person name="Farmer A.D."/>
            <person name="Papasotiriou D.G."/>
            <person name="Zhou S."/>
            <person name="Seidl M.F."/>
            <person name="Cottam E."/>
            <person name="Edel D."/>
            <person name="Hahn M."/>
            <person name="Schwartz D.C."/>
            <person name="Dietrich R.A."/>
            <person name="Widdison S."/>
            <person name="Scalliet G."/>
        </authorList>
    </citation>
    <scope>NUCLEOTIDE SEQUENCE [LARGE SCALE GENOMIC DNA]</scope>
    <source>
        <strain evidence="2 3">B05.10</strain>
    </source>
</reference>
<dbReference type="EMBL" id="CP009813">
    <property type="protein sequence ID" value="ATZ53346.1"/>
    <property type="molecule type" value="Genomic_DNA"/>
</dbReference>
<dbReference type="RefSeq" id="XP_001554586.2">
    <property type="nucleotide sequence ID" value="XM_001554536.2"/>
</dbReference>
<reference evidence="2 3" key="1">
    <citation type="journal article" date="2011" name="PLoS Genet.">
        <title>Genomic analysis of the necrotrophic fungal pathogens Sclerotinia sclerotiorum and Botrytis cinerea.</title>
        <authorList>
            <person name="Amselem J."/>
            <person name="Cuomo C.A."/>
            <person name="van Kan J.A."/>
            <person name="Viaud M."/>
            <person name="Benito E.P."/>
            <person name="Couloux A."/>
            <person name="Coutinho P.M."/>
            <person name="de Vries R.P."/>
            <person name="Dyer P.S."/>
            <person name="Fillinger S."/>
            <person name="Fournier E."/>
            <person name="Gout L."/>
            <person name="Hahn M."/>
            <person name="Kohn L."/>
            <person name="Lapalu N."/>
            <person name="Plummer K.M."/>
            <person name="Pradier J.M."/>
            <person name="Quevillon E."/>
            <person name="Sharon A."/>
            <person name="Simon A."/>
            <person name="ten Have A."/>
            <person name="Tudzynski B."/>
            <person name="Tudzynski P."/>
            <person name="Wincker P."/>
            <person name="Andrew M."/>
            <person name="Anthouard V."/>
            <person name="Beever R.E."/>
            <person name="Beffa R."/>
            <person name="Benoit I."/>
            <person name="Bouzid O."/>
            <person name="Brault B."/>
            <person name="Chen Z."/>
            <person name="Choquer M."/>
            <person name="Collemare J."/>
            <person name="Cotton P."/>
            <person name="Danchin E.G."/>
            <person name="Da Silva C."/>
            <person name="Gautier A."/>
            <person name="Giraud C."/>
            <person name="Giraud T."/>
            <person name="Gonzalez C."/>
            <person name="Grossetete S."/>
            <person name="Guldener U."/>
            <person name="Henrissat B."/>
            <person name="Howlett B.J."/>
            <person name="Kodira C."/>
            <person name="Kretschmer M."/>
            <person name="Lappartient A."/>
            <person name="Leroch M."/>
            <person name="Levis C."/>
            <person name="Mauceli E."/>
            <person name="Neuveglise C."/>
            <person name="Oeser B."/>
            <person name="Pearson M."/>
            <person name="Poulain J."/>
            <person name="Poussereau N."/>
            <person name="Quesneville H."/>
            <person name="Rascle C."/>
            <person name="Schumacher J."/>
            <person name="Segurens B."/>
            <person name="Sexton A."/>
            <person name="Silva E."/>
            <person name="Sirven C."/>
            <person name="Soanes D.M."/>
            <person name="Talbot N.J."/>
            <person name="Templeton M."/>
            <person name="Yandava C."/>
            <person name="Yarden O."/>
            <person name="Zeng Q."/>
            <person name="Rollins J.A."/>
            <person name="Lebrun M.H."/>
            <person name="Dickman M."/>
        </authorList>
    </citation>
    <scope>NUCLEOTIDE SEQUENCE [LARGE SCALE GENOMIC DNA]</scope>
    <source>
        <strain evidence="2 3">B05.10</strain>
    </source>
</reference>
<dbReference type="Proteomes" id="UP000001798">
    <property type="component" value="Chromosome 9"/>
</dbReference>
<reference evidence="2 3" key="2">
    <citation type="journal article" date="2012" name="Eukaryot. Cell">
        <title>Genome update of Botrytis cinerea strains B05.10 and T4.</title>
        <authorList>
            <person name="Staats M."/>
            <person name="van Kan J.A."/>
        </authorList>
    </citation>
    <scope>NUCLEOTIDE SEQUENCE [LARGE SCALE GENOMIC DNA]</scope>
    <source>
        <strain evidence="2 3">B05.10</strain>
    </source>
</reference>
<organism evidence="2 3">
    <name type="scientific">Botryotinia fuckeliana (strain B05.10)</name>
    <name type="common">Noble rot fungus</name>
    <name type="synonym">Botrytis cinerea</name>
    <dbReference type="NCBI Taxonomy" id="332648"/>
    <lineage>
        <taxon>Eukaryota</taxon>
        <taxon>Fungi</taxon>
        <taxon>Dikarya</taxon>
        <taxon>Ascomycota</taxon>
        <taxon>Pezizomycotina</taxon>
        <taxon>Leotiomycetes</taxon>
        <taxon>Helotiales</taxon>
        <taxon>Sclerotiniaceae</taxon>
        <taxon>Botrytis</taxon>
    </lineage>
</organism>
<dbReference type="AlphaFoldDB" id="A0A384JRY0"/>
<protein>
    <submittedName>
        <fullName evidence="2">Uncharacterized protein</fullName>
    </submittedName>
</protein>
<keyword evidence="3" id="KW-1185">Reference proteome</keyword>
<sequence>MSIYPIFQRLQTTSLQLSIQSFSQLSLLLNQISNLYFFFHIFTNHKTPPSTCLPSSSRPLLSSPLPASHSLTFTPTESAWTTKAEPMYTTLMPQPPPAQTTRTETQVQNNGTNAQIAP</sequence>
<evidence type="ECO:0000256" key="1">
    <source>
        <dbReference type="SAM" id="MobiDB-lite"/>
    </source>
</evidence>
<feature type="compositionally biased region" description="Polar residues" evidence="1">
    <location>
        <begin position="99"/>
        <end position="118"/>
    </location>
</feature>
<evidence type="ECO:0000313" key="3">
    <source>
        <dbReference type="Proteomes" id="UP000001798"/>
    </source>
</evidence>
<evidence type="ECO:0000313" key="2">
    <source>
        <dbReference type="EMBL" id="ATZ53346.1"/>
    </source>
</evidence>
<dbReference type="GeneID" id="5435140"/>
<dbReference type="KEGG" id="bfu:BCIN_09g02150"/>
<feature type="region of interest" description="Disordered" evidence="1">
    <location>
        <begin position="88"/>
        <end position="118"/>
    </location>
</feature>
<proteinExistence type="predicted"/>
<name>A0A384JRY0_BOTFB</name>
<accession>A0A384JRY0</accession>
<gene>
    <name evidence="2" type="ORF">BCIN_09g02150</name>
</gene>
<dbReference type="VEuPathDB" id="FungiDB:Bcin09g02150"/>